<dbReference type="GO" id="GO:0005886">
    <property type="term" value="C:plasma membrane"/>
    <property type="evidence" value="ECO:0007669"/>
    <property type="project" value="UniProtKB-SubCell"/>
</dbReference>
<dbReference type="Proteomes" id="UP000502699">
    <property type="component" value="Chromosome"/>
</dbReference>
<dbReference type="Pfam" id="PF03170">
    <property type="entry name" value="BcsB"/>
    <property type="match status" value="1"/>
</dbReference>
<dbReference type="InterPro" id="IPR018513">
    <property type="entry name" value="Cell_synthase_bac"/>
</dbReference>
<sequence length="304" mass="33774">MFSPIAPARWFTEPGFAGPGDEVSDAQRSLRLRFWVQPGLYVEGLQDAILRLNFSYGAGFRRDSLLNVLINGLFVRAIPLNEPSGATLLDYKLRIPAGMLRSGPNQLEILPMLVPAETGWCQLCQAENLLLTVYGDSTLELPPMTQFARLPDLELWARTGFLSLRDPEGSGLAAQVVDASPDAAGAAWTLLARLAQISGLPLYRAEIGADPDLKDRKVVVIRAFQDLDPEPKAAAPWRLSDAQSFADYGSLRTIAEAEIGGAWWQHSLARIQDWFETQIASPRDHRVRVLYADQILRSCARRRY</sequence>
<dbReference type="Gene3D" id="2.60.120.260">
    <property type="entry name" value="Galactose-binding domain-like"/>
    <property type="match status" value="1"/>
</dbReference>
<comment type="similarity">
    <text evidence="1">Belongs to the AcsB/BcsB family.</text>
</comment>
<dbReference type="GO" id="GO:0006011">
    <property type="term" value="P:UDP-alpha-D-glucose metabolic process"/>
    <property type="evidence" value="ECO:0007669"/>
    <property type="project" value="InterPro"/>
</dbReference>
<dbReference type="GO" id="GO:0030244">
    <property type="term" value="P:cellulose biosynthetic process"/>
    <property type="evidence" value="ECO:0007669"/>
    <property type="project" value="UniProtKB-KW"/>
</dbReference>
<dbReference type="KEGG" id="cjap:GWK36_01595"/>
<name>A0A6G7VGA6_9GAMM</name>
<comment type="function">
    <text evidence="1">Binds the cellulose synthase activator, bis-(3'-5') cyclic diguanylic acid (c-di-GMP).</text>
</comment>
<reference evidence="3" key="1">
    <citation type="submission" date="2020-01" db="EMBL/GenBank/DDBJ databases">
        <title>Caldichromatium gen. nov., sp. nov., a thermophilic purple sulfur bacterium member of the family Chromatiaceae isolated from Nakabusa hot spring, Japan.</title>
        <authorList>
            <person name="Saini M.K."/>
            <person name="Hanada S."/>
            <person name="Tank M."/>
        </authorList>
    </citation>
    <scope>NUCLEOTIDE SEQUENCE [LARGE SCALE GENOMIC DNA]</scope>
    <source>
        <strain evidence="3">No.7</strain>
    </source>
</reference>
<dbReference type="AlphaFoldDB" id="A0A6G7VGA6"/>
<dbReference type="UniPathway" id="UPA00694"/>
<proteinExistence type="inferred from homology"/>
<comment type="subunit">
    <text evidence="1">Tightly associated with the cellulose synthase catalytic subunit.</text>
</comment>
<dbReference type="EMBL" id="CP048029">
    <property type="protein sequence ID" value="QIK39051.1"/>
    <property type="molecule type" value="Genomic_DNA"/>
</dbReference>
<keyword evidence="3" id="KW-1185">Reference proteome</keyword>
<comment type="subcellular location">
    <subcellularLocation>
        <location evidence="1">Cell inner membrane</location>
    </subcellularLocation>
</comment>
<evidence type="ECO:0000313" key="2">
    <source>
        <dbReference type="EMBL" id="QIK39051.1"/>
    </source>
</evidence>
<evidence type="ECO:0000256" key="1">
    <source>
        <dbReference type="RuleBase" id="RU365021"/>
    </source>
</evidence>
<keyword evidence="1" id="KW-0472">Membrane</keyword>
<accession>A0A6G7VGA6</accession>
<keyword evidence="1" id="KW-0135">Cellulose biosynthesis</keyword>
<evidence type="ECO:0000313" key="3">
    <source>
        <dbReference type="Proteomes" id="UP000502699"/>
    </source>
</evidence>
<protein>
    <recommendedName>
        <fullName evidence="1">Cyclic di-GMP-binding protein</fullName>
    </recommendedName>
    <alternativeName>
        <fullName evidence="1">Cellulose synthase regulatory subunit</fullName>
    </alternativeName>
</protein>
<keyword evidence="1" id="KW-1003">Cell membrane</keyword>
<keyword evidence="1" id="KW-0973">c-di-GMP</keyword>
<gene>
    <name evidence="2" type="ORF">GWK36_01595</name>
</gene>
<keyword evidence="1" id="KW-0997">Cell inner membrane</keyword>
<organism evidence="2 3">
    <name type="scientific">Caldichromatium japonicum</name>
    <dbReference type="NCBI Taxonomy" id="2699430"/>
    <lineage>
        <taxon>Bacteria</taxon>
        <taxon>Pseudomonadati</taxon>
        <taxon>Pseudomonadota</taxon>
        <taxon>Gammaproteobacteria</taxon>
        <taxon>Chromatiales</taxon>
        <taxon>Chromatiaceae</taxon>
        <taxon>Caldichromatium</taxon>
    </lineage>
</organism>
<comment type="pathway">
    <text evidence="1">Glycan metabolism; bacterial cellulose biosynthesis.</text>
</comment>